<dbReference type="NCBIfam" id="TIGR03696">
    <property type="entry name" value="Rhs_assc_core"/>
    <property type="match status" value="1"/>
</dbReference>
<dbReference type="InterPro" id="IPR050708">
    <property type="entry name" value="T6SS_VgrG/RHS"/>
</dbReference>
<dbReference type="InterPro" id="IPR056823">
    <property type="entry name" value="TEN-like_YD-shell"/>
</dbReference>
<keyword evidence="2" id="KW-0472">Membrane</keyword>
<dbReference type="AlphaFoldDB" id="M3EY55"/>
<feature type="domain" description="Teneurin-like YD-shell" evidence="3">
    <location>
        <begin position="393"/>
        <end position="499"/>
    </location>
</feature>
<evidence type="ECO:0000256" key="2">
    <source>
        <dbReference type="SAM" id="Phobius"/>
    </source>
</evidence>
<dbReference type="PANTHER" id="PTHR32305:SF15">
    <property type="entry name" value="PROTEIN RHSA-RELATED"/>
    <property type="match status" value="1"/>
</dbReference>
<gene>
    <name evidence="4" type="ORF">LEP1GSC067_2401</name>
</gene>
<evidence type="ECO:0000313" key="5">
    <source>
        <dbReference type="Proteomes" id="UP000011754"/>
    </source>
</evidence>
<dbReference type="Gene3D" id="2.180.10.10">
    <property type="entry name" value="RHS repeat-associated core"/>
    <property type="match status" value="2"/>
</dbReference>
<dbReference type="Pfam" id="PF25023">
    <property type="entry name" value="TEN_YD-shell"/>
    <property type="match status" value="2"/>
</dbReference>
<keyword evidence="2" id="KW-1133">Transmembrane helix</keyword>
<evidence type="ECO:0000313" key="4">
    <source>
        <dbReference type="EMBL" id="EMF43352.1"/>
    </source>
</evidence>
<evidence type="ECO:0000259" key="3">
    <source>
        <dbReference type="Pfam" id="PF25023"/>
    </source>
</evidence>
<dbReference type="PANTHER" id="PTHR32305">
    <property type="match status" value="1"/>
</dbReference>
<feature type="domain" description="Teneurin-like YD-shell" evidence="3">
    <location>
        <begin position="11"/>
        <end position="147"/>
    </location>
</feature>
<feature type="transmembrane region" description="Helical" evidence="2">
    <location>
        <begin position="329"/>
        <end position="348"/>
    </location>
</feature>
<organism evidence="4 5">
    <name type="scientific">Leptospira interrogans serovar Lora str. TE 1992</name>
    <dbReference type="NCBI Taxonomy" id="1193028"/>
    <lineage>
        <taxon>Bacteria</taxon>
        <taxon>Pseudomonadati</taxon>
        <taxon>Spirochaetota</taxon>
        <taxon>Spirochaetia</taxon>
        <taxon>Leptospirales</taxon>
        <taxon>Leptospiraceae</taxon>
        <taxon>Leptospira</taxon>
    </lineage>
</organism>
<evidence type="ECO:0000256" key="1">
    <source>
        <dbReference type="ARBA" id="ARBA00022737"/>
    </source>
</evidence>
<reference evidence="4 5" key="1">
    <citation type="submission" date="2013-01" db="EMBL/GenBank/DDBJ databases">
        <authorList>
            <person name="Harkins D.M."/>
            <person name="Durkin A.S."/>
            <person name="Brinkac L.M."/>
            <person name="Haft D.H."/>
            <person name="Selengut J.D."/>
            <person name="Sanka R."/>
            <person name="DePew J."/>
            <person name="Purushe J."/>
            <person name="Hartskeerl R.A."/>
            <person name="Ahmed A."/>
            <person name="van der Linden H."/>
            <person name="Goris M.G.A."/>
            <person name="Vinetz J.M."/>
            <person name="Sutton G.G."/>
            <person name="Nierman W.C."/>
            <person name="Fouts D.E."/>
        </authorList>
    </citation>
    <scope>NUCLEOTIDE SEQUENCE [LARGE SCALE GENOMIC DNA]</scope>
    <source>
        <strain evidence="4 5">TE 1992</strain>
    </source>
</reference>
<dbReference type="Proteomes" id="UP000011754">
    <property type="component" value="Unassembled WGS sequence"/>
</dbReference>
<feature type="transmembrane region" description="Helical" evidence="2">
    <location>
        <begin position="289"/>
        <end position="309"/>
    </location>
</feature>
<dbReference type="InterPro" id="IPR022385">
    <property type="entry name" value="Rhs_assc_core"/>
</dbReference>
<keyword evidence="2" id="KW-0812">Transmembrane</keyword>
<name>M3EY55_LEPIR</name>
<proteinExistence type="predicted"/>
<accession>M3EY55</accession>
<sequence length="667" mass="73259">MSILSKKPDGSVIGNTELTYDSKGYITKIEDKLNPNRTQNFTLDNLGRMTQATGKYGTQNYTFSANGNLIQKGAYTLGYTDASHSNAVTTATSANTGVMTYGYDASGNMVSRNGDTLRYNSYGKLIEITPYATSSSIRNVYDFQGNRVKSVSDITLFSTYTLDDNYEIVREPGKPERHTLYVKGLQGDLVAQWTREDATLRISGNEGQRTEIASDFSIESIVGRILGTPRSQDSSENFRMSFFVGTLTKPFCKDVTGDCSDYWKNRFESEFIGIFGYSKFFQFGVPTGLYKAFYFLLLLAVIYLVYPYFLKENLLLQNLGWKGGATPALILSLFVVTSLPGCGVLPGTGGKDGDPPWILAMGANVSPGVPSIQNSGVGMTGGGSVGGMPVTGMFFFHPNHLGSITMITDGAGNPASGPEPGVSYVSYEPYGSIIRNDSYGPDIFRYKFTSQIEDKETGLYYYKARYYEPTLGRFLQADSVVMPTNVNGMNRYMYVDGNPVSYRDPSGHISGPDMMHMLNRIVGHAMGKDFNSKGLDKKLSTGGVKKGFDKYIGKNGILGYLGDHLVTAPLKRLIIGYKAKPTMEKKIQNEFEQNVLVEFWTANQCNQTPDFSFAIKTAVQATLMKPILAKYIGDIEAYSSSHALLNFFKLSGTISRDKSIAEGAACQ</sequence>
<keyword evidence="1" id="KW-0677">Repeat</keyword>
<comment type="caution">
    <text evidence="4">The sequence shown here is derived from an EMBL/GenBank/DDBJ whole genome shotgun (WGS) entry which is preliminary data.</text>
</comment>
<protein>
    <submittedName>
        <fullName evidence="4">RHS repeat-associated core domain protein</fullName>
    </submittedName>
</protein>
<dbReference type="EMBL" id="AKWW02000028">
    <property type="protein sequence ID" value="EMF43352.1"/>
    <property type="molecule type" value="Genomic_DNA"/>
</dbReference>